<feature type="chain" id="PRO_5016746265" evidence="1">
    <location>
        <begin position="34"/>
        <end position="99"/>
    </location>
</feature>
<evidence type="ECO:0000313" key="2">
    <source>
        <dbReference type="EMBL" id="RCN31796.1"/>
    </source>
</evidence>
<evidence type="ECO:0000313" key="3">
    <source>
        <dbReference type="Proteomes" id="UP000252519"/>
    </source>
</evidence>
<feature type="signal peptide" evidence="1">
    <location>
        <begin position="1"/>
        <end position="33"/>
    </location>
</feature>
<organism evidence="2 3">
    <name type="scientific">Ancylostoma caninum</name>
    <name type="common">Dog hookworm</name>
    <dbReference type="NCBI Taxonomy" id="29170"/>
    <lineage>
        <taxon>Eukaryota</taxon>
        <taxon>Metazoa</taxon>
        <taxon>Ecdysozoa</taxon>
        <taxon>Nematoda</taxon>
        <taxon>Chromadorea</taxon>
        <taxon>Rhabditida</taxon>
        <taxon>Rhabditina</taxon>
        <taxon>Rhabditomorpha</taxon>
        <taxon>Strongyloidea</taxon>
        <taxon>Ancylostomatidae</taxon>
        <taxon>Ancylostomatinae</taxon>
        <taxon>Ancylostoma</taxon>
    </lineage>
</organism>
<name>A0A368FI25_ANCCA</name>
<dbReference type="AlphaFoldDB" id="A0A368FI25"/>
<gene>
    <name evidence="2" type="ORF">ANCCAN_22413</name>
</gene>
<accession>A0A368FI25</accession>
<sequence>MELLSCFSASLSGGSMKVPSFLLFLTLLRHTLAGTPATGFASHARPPREYAASQDHHCHHLARYNSGTNECECETPNGDILDTKLFDLTDEEKSLQRVC</sequence>
<keyword evidence="1" id="KW-0732">Signal</keyword>
<dbReference type="EMBL" id="JOJR01001214">
    <property type="protein sequence ID" value="RCN31796.1"/>
    <property type="molecule type" value="Genomic_DNA"/>
</dbReference>
<evidence type="ECO:0000256" key="1">
    <source>
        <dbReference type="SAM" id="SignalP"/>
    </source>
</evidence>
<proteinExistence type="predicted"/>
<dbReference type="Proteomes" id="UP000252519">
    <property type="component" value="Unassembled WGS sequence"/>
</dbReference>
<reference evidence="2 3" key="1">
    <citation type="submission" date="2014-10" db="EMBL/GenBank/DDBJ databases">
        <title>Draft genome of the hookworm Ancylostoma caninum.</title>
        <authorList>
            <person name="Mitreva M."/>
        </authorList>
    </citation>
    <scope>NUCLEOTIDE SEQUENCE [LARGE SCALE GENOMIC DNA]</scope>
    <source>
        <strain evidence="2 3">Baltimore</strain>
    </source>
</reference>
<keyword evidence="3" id="KW-1185">Reference proteome</keyword>
<comment type="caution">
    <text evidence="2">The sequence shown here is derived from an EMBL/GenBank/DDBJ whole genome shotgun (WGS) entry which is preliminary data.</text>
</comment>
<protein>
    <submittedName>
        <fullName evidence="2">Uncharacterized protein</fullName>
    </submittedName>
</protein>
<dbReference type="OrthoDB" id="5905330at2759"/>